<dbReference type="InterPro" id="IPR009057">
    <property type="entry name" value="Homeodomain-like_sf"/>
</dbReference>
<accession>A0A2V5KG99</accession>
<keyword evidence="12" id="KW-1185">Reference proteome</keyword>
<dbReference type="Pfam" id="PF12833">
    <property type="entry name" value="HTH_18"/>
    <property type="match status" value="1"/>
</dbReference>
<feature type="domain" description="HTH araC/xylS-type" evidence="9">
    <location>
        <begin position="441"/>
        <end position="538"/>
    </location>
</feature>
<dbReference type="InterPro" id="IPR011006">
    <property type="entry name" value="CheY-like_superfamily"/>
</dbReference>
<dbReference type="GO" id="GO:0043565">
    <property type="term" value="F:sequence-specific DNA binding"/>
    <property type="evidence" value="ECO:0007669"/>
    <property type="project" value="InterPro"/>
</dbReference>
<dbReference type="GO" id="GO:0005737">
    <property type="term" value="C:cytoplasm"/>
    <property type="evidence" value="ECO:0007669"/>
    <property type="project" value="UniProtKB-SubCell"/>
</dbReference>
<dbReference type="OrthoDB" id="2508795at2"/>
<dbReference type="SMART" id="SM00448">
    <property type="entry name" value="REC"/>
    <property type="match status" value="1"/>
</dbReference>
<keyword evidence="5" id="KW-0805">Transcription regulation</keyword>
<keyword evidence="4" id="KW-0902">Two-component regulatory system</keyword>
<dbReference type="CDD" id="cd17536">
    <property type="entry name" value="REC_YesN-like"/>
    <property type="match status" value="1"/>
</dbReference>
<dbReference type="InterPro" id="IPR018062">
    <property type="entry name" value="HTH_AraC-typ_CS"/>
</dbReference>
<evidence type="ECO:0000256" key="1">
    <source>
        <dbReference type="ARBA" id="ARBA00004496"/>
    </source>
</evidence>
<dbReference type="RefSeq" id="WP_110838352.1">
    <property type="nucleotide sequence ID" value="NZ_QJVJ01000001.1"/>
</dbReference>
<protein>
    <submittedName>
        <fullName evidence="11">Two-component system response regulator</fullName>
    </submittedName>
</protein>
<gene>
    <name evidence="11" type="ORF">DLM86_02405</name>
</gene>
<comment type="caution">
    <text evidence="11">The sequence shown here is derived from an EMBL/GenBank/DDBJ whole genome shotgun (WGS) entry which is preliminary data.</text>
</comment>
<dbReference type="GO" id="GO:0003700">
    <property type="term" value="F:DNA-binding transcription factor activity"/>
    <property type="evidence" value="ECO:0007669"/>
    <property type="project" value="InterPro"/>
</dbReference>
<name>A0A2V5KG99_9BACL</name>
<reference evidence="11 12" key="1">
    <citation type="submission" date="2018-05" db="EMBL/GenBank/DDBJ databases">
        <title>Paenibacillus flagellatus sp. nov., isolated from selenium mineral soil.</title>
        <authorList>
            <person name="Dai X."/>
        </authorList>
    </citation>
    <scope>NUCLEOTIDE SEQUENCE [LARGE SCALE GENOMIC DNA]</scope>
    <source>
        <strain evidence="11 12">DXL2</strain>
    </source>
</reference>
<dbReference type="Pfam" id="PF17853">
    <property type="entry name" value="GGDEF_2"/>
    <property type="match status" value="1"/>
</dbReference>
<evidence type="ECO:0000313" key="11">
    <source>
        <dbReference type="EMBL" id="PYI57313.1"/>
    </source>
</evidence>
<evidence type="ECO:0000256" key="5">
    <source>
        <dbReference type="ARBA" id="ARBA00023015"/>
    </source>
</evidence>
<evidence type="ECO:0000256" key="4">
    <source>
        <dbReference type="ARBA" id="ARBA00023012"/>
    </source>
</evidence>
<dbReference type="SUPFAM" id="SSF46689">
    <property type="entry name" value="Homeodomain-like"/>
    <property type="match status" value="2"/>
</dbReference>
<dbReference type="SMART" id="SM00342">
    <property type="entry name" value="HTH_ARAC"/>
    <property type="match status" value="1"/>
</dbReference>
<comment type="subcellular location">
    <subcellularLocation>
        <location evidence="1">Cytoplasm</location>
    </subcellularLocation>
</comment>
<evidence type="ECO:0000256" key="3">
    <source>
        <dbReference type="ARBA" id="ARBA00022553"/>
    </source>
</evidence>
<keyword evidence="3 8" id="KW-0597">Phosphoprotein</keyword>
<dbReference type="EMBL" id="QJVJ01000001">
    <property type="protein sequence ID" value="PYI57313.1"/>
    <property type="molecule type" value="Genomic_DNA"/>
</dbReference>
<evidence type="ECO:0000256" key="8">
    <source>
        <dbReference type="PROSITE-ProRule" id="PRU00169"/>
    </source>
</evidence>
<feature type="modified residue" description="4-aspartylphosphate" evidence="8">
    <location>
        <position position="54"/>
    </location>
</feature>
<sequence length="545" mass="62022">MNLMIVEDELRLLNNIARNIPWEEHGIDVVATADNGVDALRLFERTKPNIVLLDIQIAELDGLSLARHITQEDPLVKIVVLSGHDDFKYAQSAIDLNVVKYLLKPAGNPEVLKAVLEARERIRTELETLYNQERMQRKWAEHLPRLQDLFCQSWMAGKYAGWELERRSRELMIELPDRTAYTVVVVDIDPLPPGEKRFTADDAPLLQVTLLGLAEELLDRVPCLLFPDYDGTAVLVFTAPLEAEWNERAENGFMADVQQHTAKLLTVFKEYMKVTASAGIGRPVYEKEAAGASYRQAGLALKERVVHGRDIVIPFRDAPHPQTAVPIDAEMEKLLSYALESGQRDKAIEVVDRWVVRAIDRAQTPDEVYENVMFLSALILRSIQTHGWPLAEVLGEQYAYFRRLPERLSKERIVEWLHGTVDSITRYVNERKTTSRHALVTAMIEFVDSGIHEDIGLHEAADKLFINPSYLSRLFKQHMGQSFTAYIVERKMKLAMQWLNEGMKVSETAAMLGYRDFSYFTRVFRKHWGIPPAEAKGMGDKGAGG</sequence>
<keyword evidence="6" id="KW-0238">DNA-binding</keyword>
<dbReference type="Pfam" id="PF00072">
    <property type="entry name" value="Response_reg"/>
    <property type="match status" value="1"/>
</dbReference>
<dbReference type="PROSITE" id="PS01124">
    <property type="entry name" value="HTH_ARAC_FAMILY_2"/>
    <property type="match status" value="1"/>
</dbReference>
<dbReference type="Gene3D" id="3.40.50.2300">
    <property type="match status" value="1"/>
</dbReference>
<dbReference type="PANTHER" id="PTHR42713">
    <property type="entry name" value="HISTIDINE KINASE-RELATED"/>
    <property type="match status" value="1"/>
</dbReference>
<dbReference type="PROSITE" id="PS00041">
    <property type="entry name" value="HTH_ARAC_FAMILY_1"/>
    <property type="match status" value="1"/>
</dbReference>
<evidence type="ECO:0000313" key="12">
    <source>
        <dbReference type="Proteomes" id="UP000247476"/>
    </source>
</evidence>
<dbReference type="InterPro" id="IPR001789">
    <property type="entry name" value="Sig_transdc_resp-reg_receiver"/>
</dbReference>
<dbReference type="Gene3D" id="1.10.10.60">
    <property type="entry name" value="Homeodomain-like"/>
    <property type="match status" value="2"/>
</dbReference>
<feature type="domain" description="Response regulatory" evidence="10">
    <location>
        <begin position="2"/>
        <end position="119"/>
    </location>
</feature>
<dbReference type="SUPFAM" id="SSF52172">
    <property type="entry name" value="CheY-like"/>
    <property type="match status" value="1"/>
</dbReference>
<dbReference type="PROSITE" id="PS50110">
    <property type="entry name" value="RESPONSE_REGULATORY"/>
    <property type="match status" value="1"/>
</dbReference>
<keyword evidence="2" id="KW-0963">Cytoplasm</keyword>
<dbReference type="Proteomes" id="UP000247476">
    <property type="component" value="Unassembled WGS sequence"/>
</dbReference>
<dbReference type="InterPro" id="IPR018060">
    <property type="entry name" value="HTH_AraC"/>
</dbReference>
<evidence type="ECO:0000259" key="10">
    <source>
        <dbReference type="PROSITE" id="PS50110"/>
    </source>
</evidence>
<dbReference type="GO" id="GO:0000160">
    <property type="term" value="P:phosphorelay signal transduction system"/>
    <property type="evidence" value="ECO:0007669"/>
    <property type="project" value="UniProtKB-KW"/>
</dbReference>
<evidence type="ECO:0000259" key="9">
    <source>
        <dbReference type="PROSITE" id="PS01124"/>
    </source>
</evidence>
<proteinExistence type="predicted"/>
<evidence type="ECO:0000256" key="6">
    <source>
        <dbReference type="ARBA" id="ARBA00023125"/>
    </source>
</evidence>
<evidence type="ECO:0000256" key="2">
    <source>
        <dbReference type="ARBA" id="ARBA00022490"/>
    </source>
</evidence>
<evidence type="ECO:0000256" key="7">
    <source>
        <dbReference type="ARBA" id="ARBA00023163"/>
    </source>
</evidence>
<dbReference type="PANTHER" id="PTHR42713:SF3">
    <property type="entry name" value="TRANSCRIPTIONAL REGULATORY PROTEIN HPTR"/>
    <property type="match status" value="1"/>
</dbReference>
<keyword evidence="7" id="KW-0804">Transcription</keyword>
<dbReference type="AlphaFoldDB" id="A0A2V5KG99"/>
<dbReference type="InterPro" id="IPR041522">
    <property type="entry name" value="CdaR_GGDEF"/>
</dbReference>
<dbReference type="InterPro" id="IPR051552">
    <property type="entry name" value="HptR"/>
</dbReference>
<organism evidence="11 12">
    <name type="scientific">Paenibacillus flagellatus</name>
    <dbReference type="NCBI Taxonomy" id="2211139"/>
    <lineage>
        <taxon>Bacteria</taxon>
        <taxon>Bacillati</taxon>
        <taxon>Bacillota</taxon>
        <taxon>Bacilli</taxon>
        <taxon>Bacillales</taxon>
        <taxon>Paenibacillaceae</taxon>
        <taxon>Paenibacillus</taxon>
    </lineage>
</organism>